<dbReference type="PROSITE" id="PS51257">
    <property type="entry name" value="PROKAR_LIPOPROTEIN"/>
    <property type="match status" value="1"/>
</dbReference>
<feature type="signal peptide" evidence="2">
    <location>
        <begin position="1"/>
        <end position="35"/>
    </location>
</feature>
<evidence type="ECO:0000313" key="4">
    <source>
        <dbReference type="EMBL" id="TDP12683.1"/>
    </source>
</evidence>
<evidence type="ECO:0000313" key="5">
    <source>
        <dbReference type="Proteomes" id="UP000295357"/>
    </source>
</evidence>
<feature type="region of interest" description="Disordered" evidence="1">
    <location>
        <begin position="39"/>
        <end position="87"/>
    </location>
</feature>
<keyword evidence="5" id="KW-1185">Reference proteome</keyword>
<dbReference type="PANTHER" id="PTHR31157">
    <property type="entry name" value="SCP DOMAIN-CONTAINING PROTEIN"/>
    <property type="match status" value="1"/>
</dbReference>
<dbReference type="Gene3D" id="3.40.33.10">
    <property type="entry name" value="CAP"/>
    <property type="match status" value="1"/>
</dbReference>
<keyword evidence="2" id="KW-0732">Signal</keyword>
<feature type="chain" id="PRO_5020770724" evidence="2">
    <location>
        <begin position="36"/>
        <end position="238"/>
    </location>
</feature>
<dbReference type="InterPro" id="IPR014044">
    <property type="entry name" value="CAP_dom"/>
</dbReference>
<dbReference type="OrthoDB" id="68195at2"/>
<dbReference type="InterPro" id="IPR035940">
    <property type="entry name" value="CAP_sf"/>
</dbReference>
<feature type="compositionally biased region" description="Low complexity" evidence="1">
    <location>
        <begin position="46"/>
        <end position="64"/>
    </location>
</feature>
<gene>
    <name evidence="4" type="ORF">DFR39_101156</name>
</gene>
<evidence type="ECO:0000256" key="1">
    <source>
        <dbReference type="SAM" id="MobiDB-lite"/>
    </source>
</evidence>
<feature type="domain" description="SCP" evidence="3">
    <location>
        <begin position="103"/>
        <end position="232"/>
    </location>
</feature>
<evidence type="ECO:0000256" key="2">
    <source>
        <dbReference type="SAM" id="SignalP"/>
    </source>
</evidence>
<dbReference type="Pfam" id="PF00188">
    <property type="entry name" value="CAP"/>
    <property type="match status" value="1"/>
</dbReference>
<comment type="caution">
    <text evidence="4">The sequence shown here is derived from an EMBL/GenBank/DDBJ whole genome shotgun (WGS) entry which is preliminary data.</text>
</comment>
<dbReference type="AlphaFoldDB" id="A0A4R6N9X1"/>
<sequence length="238" mass="24312">MHLLRPASTALVPPRLGAATRLGSLLLLLSLAACGGGGGGEEDKSSAAAPATPAGPAAPATPATPVAPTPSTPPVSPVPGPAADSGLSSAQQCELADFQAELLRLVNERRARGAVCGTQSLPAAPALSWKASLAQGAARHSQDMVDKSFFSHTGSDGSSAGQRISAAGYSWSRWGENIAYGYTSSAAVVEGWMKSEGHCRNIMNAAFTEMGLACVRQSQSNSASSVRWAWTQVLATPR</sequence>
<dbReference type="EMBL" id="SNXE01000001">
    <property type="protein sequence ID" value="TDP12683.1"/>
    <property type="molecule type" value="Genomic_DNA"/>
</dbReference>
<reference evidence="4 5" key="1">
    <citation type="submission" date="2019-03" db="EMBL/GenBank/DDBJ databases">
        <title>Genomic Encyclopedia of Type Strains, Phase IV (KMG-IV): sequencing the most valuable type-strain genomes for metagenomic binning, comparative biology and taxonomic classification.</title>
        <authorList>
            <person name="Goeker M."/>
        </authorList>
    </citation>
    <scope>NUCLEOTIDE SEQUENCE [LARGE SCALE GENOMIC DNA]</scope>
    <source>
        <strain evidence="4 5">DSM 25082</strain>
    </source>
</reference>
<dbReference type="SUPFAM" id="SSF55797">
    <property type="entry name" value="PR-1-like"/>
    <property type="match status" value="1"/>
</dbReference>
<feature type="compositionally biased region" description="Pro residues" evidence="1">
    <location>
        <begin position="65"/>
        <end position="80"/>
    </location>
</feature>
<protein>
    <submittedName>
        <fullName evidence="4">Uncharacterized protein YkwD</fullName>
    </submittedName>
</protein>
<proteinExistence type="predicted"/>
<dbReference type="Proteomes" id="UP000295357">
    <property type="component" value="Unassembled WGS sequence"/>
</dbReference>
<name>A0A4R6N9X1_9BURK</name>
<dbReference type="CDD" id="cd05379">
    <property type="entry name" value="CAP_bacterial"/>
    <property type="match status" value="1"/>
</dbReference>
<dbReference type="PANTHER" id="PTHR31157:SF1">
    <property type="entry name" value="SCP DOMAIN-CONTAINING PROTEIN"/>
    <property type="match status" value="1"/>
</dbReference>
<accession>A0A4R6N9X1</accession>
<evidence type="ECO:0000259" key="3">
    <source>
        <dbReference type="Pfam" id="PF00188"/>
    </source>
</evidence>
<organism evidence="4 5">
    <name type="scientific">Roseateles asaccharophilus</name>
    <dbReference type="NCBI Taxonomy" id="582607"/>
    <lineage>
        <taxon>Bacteria</taxon>
        <taxon>Pseudomonadati</taxon>
        <taxon>Pseudomonadota</taxon>
        <taxon>Betaproteobacteria</taxon>
        <taxon>Burkholderiales</taxon>
        <taxon>Sphaerotilaceae</taxon>
        <taxon>Roseateles</taxon>
    </lineage>
</organism>